<reference evidence="2 3" key="1">
    <citation type="journal article" date="2018" name="Sci. Rep.">
        <title>Genomic signatures of local adaptation to the degree of environmental predictability in rotifers.</title>
        <authorList>
            <person name="Franch-Gras L."/>
            <person name="Hahn C."/>
            <person name="Garcia-Roger E.M."/>
            <person name="Carmona M.J."/>
            <person name="Serra M."/>
            <person name="Gomez A."/>
        </authorList>
    </citation>
    <scope>NUCLEOTIDE SEQUENCE [LARGE SCALE GENOMIC DNA]</scope>
    <source>
        <strain evidence="2">HYR1</strain>
    </source>
</reference>
<sequence length="148" mass="17492">MQRLLDFELNILNIDFSLKSLRPKTYKFKVAQKIFGHFIDLINFGTNNFEFLEIFAFTLSLNSEVKKFYNIASMVLVLYKVNPNFDIVCSKSSGLECMMEEFQIRNLIFLIVWLEFLFYTLAAMVYILTINKISFKVNLKINRDNLQI</sequence>
<dbReference type="EMBL" id="REGN01007484">
    <property type="protein sequence ID" value="RNA06128.1"/>
    <property type="molecule type" value="Genomic_DNA"/>
</dbReference>
<dbReference type="Proteomes" id="UP000276133">
    <property type="component" value="Unassembled WGS sequence"/>
</dbReference>
<evidence type="ECO:0000256" key="1">
    <source>
        <dbReference type="SAM" id="Phobius"/>
    </source>
</evidence>
<dbReference type="AlphaFoldDB" id="A0A3M7Q596"/>
<comment type="caution">
    <text evidence="2">The sequence shown here is derived from an EMBL/GenBank/DDBJ whole genome shotgun (WGS) entry which is preliminary data.</text>
</comment>
<keyword evidence="3" id="KW-1185">Reference proteome</keyword>
<protein>
    <submittedName>
        <fullName evidence="2">Uncharacterized protein</fullName>
    </submittedName>
</protein>
<organism evidence="2 3">
    <name type="scientific">Brachionus plicatilis</name>
    <name type="common">Marine rotifer</name>
    <name type="synonym">Brachionus muelleri</name>
    <dbReference type="NCBI Taxonomy" id="10195"/>
    <lineage>
        <taxon>Eukaryota</taxon>
        <taxon>Metazoa</taxon>
        <taxon>Spiralia</taxon>
        <taxon>Gnathifera</taxon>
        <taxon>Rotifera</taxon>
        <taxon>Eurotatoria</taxon>
        <taxon>Monogononta</taxon>
        <taxon>Pseudotrocha</taxon>
        <taxon>Ploima</taxon>
        <taxon>Brachionidae</taxon>
        <taxon>Brachionus</taxon>
    </lineage>
</organism>
<evidence type="ECO:0000313" key="2">
    <source>
        <dbReference type="EMBL" id="RNA06128.1"/>
    </source>
</evidence>
<keyword evidence="1" id="KW-0812">Transmembrane</keyword>
<accession>A0A3M7Q596</accession>
<keyword evidence="1" id="KW-1133">Transmembrane helix</keyword>
<gene>
    <name evidence="2" type="ORF">BpHYR1_034733</name>
</gene>
<name>A0A3M7Q596_BRAPC</name>
<keyword evidence="1" id="KW-0472">Membrane</keyword>
<proteinExistence type="predicted"/>
<evidence type="ECO:0000313" key="3">
    <source>
        <dbReference type="Proteomes" id="UP000276133"/>
    </source>
</evidence>
<feature type="transmembrane region" description="Helical" evidence="1">
    <location>
        <begin position="107"/>
        <end position="128"/>
    </location>
</feature>